<protein>
    <submittedName>
        <fullName evidence="1">Aspartate transaminase</fullName>
    </submittedName>
</protein>
<dbReference type="Proteomes" id="UP001207468">
    <property type="component" value="Unassembled WGS sequence"/>
</dbReference>
<evidence type="ECO:0000313" key="2">
    <source>
        <dbReference type="Proteomes" id="UP001207468"/>
    </source>
</evidence>
<sequence>MELSSLLNRFSEPETLKMAKLGRELRAKGVDVIDLSLGEPDFDTPQHIKDAAIKAIHDNWSHYTPVAGYLDLREAICFKFKRDNNLDYTPENIVTSTGAKQSLANTILALVDDGEEVIIPTPYWVTYSELVKIARGKVVEVRTSAANHFKITPAQLEAAITPKTKAFLFSSPCNPSGAVYSKAELEALAVVFRKHPGIFIISDEIYEYINFVGKHESIAQFSDLKDRIIIVNGLSKGFAMTGWRLGYIAANATVAKATEKLQGQFTSGTSSITQKAAVVALTTDLRPSMEMVEEFTRRRARTLELVKEIPGLTCFEPEGAFYIFPDVSSYYGKSDGTTTIQHAADFSMYLLNTAHVSSVMGDAFGEPNCVRFSFANSMGNIEKAWARIKEALAKLK</sequence>
<dbReference type="EMBL" id="JAGFNK010001219">
    <property type="protein sequence ID" value="KAI9433624.1"/>
    <property type="molecule type" value="Genomic_DNA"/>
</dbReference>
<reference evidence="1" key="1">
    <citation type="submission" date="2021-03" db="EMBL/GenBank/DDBJ databases">
        <title>Evolutionary priming and transition to the ectomycorrhizal habit in an iconic lineage of mushroom-forming fungi: is preadaptation a requirement?</title>
        <authorList>
            <consortium name="DOE Joint Genome Institute"/>
            <person name="Looney B.P."/>
            <person name="Miyauchi S."/>
            <person name="Morin E."/>
            <person name="Drula E."/>
            <person name="Courty P.E."/>
            <person name="Chicoki N."/>
            <person name="Fauchery L."/>
            <person name="Kohler A."/>
            <person name="Kuo A."/>
            <person name="LaButti K."/>
            <person name="Pangilinan J."/>
            <person name="Lipzen A."/>
            <person name="Riley R."/>
            <person name="Andreopoulos W."/>
            <person name="He G."/>
            <person name="Johnson J."/>
            <person name="Barry K.W."/>
            <person name="Grigoriev I.V."/>
            <person name="Nagy L."/>
            <person name="Hibbett D."/>
            <person name="Henrissat B."/>
            <person name="Matheny P.B."/>
            <person name="Labbe J."/>
            <person name="Martin A.F."/>
        </authorList>
    </citation>
    <scope>NUCLEOTIDE SEQUENCE</scope>
    <source>
        <strain evidence="1">BPL698</strain>
    </source>
</reference>
<keyword evidence="2" id="KW-1185">Reference proteome</keyword>
<organism evidence="1 2">
    <name type="scientific">Russula earlei</name>
    <dbReference type="NCBI Taxonomy" id="71964"/>
    <lineage>
        <taxon>Eukaryota</taxon>
        <taxon>Fungi</taxon>
        <taxon>Dikarya</taxon>
        <taxon>Basidiomycota</taxon>
        <taxon>Agaricomycotina</taxon>
        <taxon>Agaricomycetes</taxon>
        <taxon>Russulales</taxon>
        <taxon>Russulaceae</taxon>
        <taxon>Russula</taxon>
    </lineage>
</organism>
<accession>A0ACC0TSB5</accession>
<comment type="caution">
    <text evidence="1">The sequence shown here is derived from an EMBL/GenBank/DDBJ whole genome shotgun (WGS) entry which is preliminary data.</text>
</comment>
<evidence type="ECO:0000313" key="1">
    <source>
        <dbReference type="EMBL" id="KAI9433624.1"/>
    </source>
</evidence>
<gene>
    <name evidence="1" type="ORF">F5148DRAFT_1295410</name>
</gene>
<name>A0ACC0TSB5_9AGAM</name>
<proteinExistence type="predicted"/>